<keyword evidence="8 13" id="KW-0812">Transmembrane</keyword>
<feature type="transmembrane region" description="Helical" evidence="13">
    <location>
        <begin position="215"/>
        <end position="232"/>
    </location>
</feature>
<comment type="subcellular location">
    <subcellularLocation>
        <location evidence="2">Cell membrane</location>
        <topology evidence="2">Multi-pass membrane protein</topology>
    </subcellularLocation>
</comment>
<evidence type="ECO:0000256" key="12">
    <source>
        <dbReference type="ARBA" id="ARBA00031636"/>
    </source>
</evidence>
<evidence type="ECO:0000256" key="5">
    <source>
        <dbReference type="ARBA" id="ARBA00022448"/>
    </source>
</evidence>
<keyword evidence="15" id="KW-1185">Reference proteome</keyword>
<evidence type="ECO:0000256" key="6">
    <source>
        <dbReference type="ARBA" id="ARBA00022449"/>
    </source>
</evidence>
<dbReference type="PIRSF" id="PIRSF006603">
    <property type="entry name" value="DinF"/>
    <property type="match status" value="1"/>
</dbReference>
<dbReference type="GO" id="GO:0015297">
    <property type="term" value="F:antiporter activity"/>
    <property type="evidence" value="ECO:0007669"/>
    <property type="project" value="UniProtKB-KW"/>
</dbReference>
<keyword evidence="11 13" id="KW-0472">Membrane</keyword>
<comment type="caution">
    <text evidence="14">The sequence shown here is derived from an EMBL/GenBank/DDBJ whole genome shotgun (WGS) entry which is preliminary data.</text>
</comment>
<dbReference type="NCBIfam" id="TIGR00797">
    <property type="entry name" value="matE"/>
    <property type="match status" value="1"/>
</dbReference>
<dbReference type="AlphaFoldDB" id="A0A2V3YCZ2"/>
<keyword evidence="7" id="KW-1003">Cell membrane</keyword>
<dbReference type="PANTHER" id="PTHR43298">
    <property type="entry name" value="MULTIDRUG RESISTANCE PROTEIN NORM-RELATED"/>
    <property type="match status" value="1"/>
</dbReference>
<dbReference type="GO" id="GO:0042910">
    <property type="term" value="F:xenobiotic transmembrane transporter activity"/>
    <property type="evidence" value="ECO:0007669"/>
    <property type="project" value="InterPro"/>
</dbReference>
<evidence type="ECO:0000256" key="7">
    <source>
        <dbReference type="ARBA" id="ARBA00022475"/>
    </source>
</evidence>
<dbReference type="GeneID" id="86060450"/>
<evidence type="ECO:0000256" key="4">
    <source>
        <dbReference type="ARBA" id="ARBA00020268"/>
    </source>
</evidence>
<keyword evidence="5" id="KW-0813">Transport</keyword>
<evidence type="ECO:0000256" key="10">
    <source>
        <dbReference type="ARBA" id="ARBA00023065"/>
    </source>
</evidence>
<evidence type="ECO:0000256" key="3">
    <source>
        <dbReference type="ARBA" id="ARBA00010199"/>
    </source>
</evidence>
<keyword evidence="6" id="KW-0050">Antiport</keyword>
<evidence type="ECO:0000256" key="11">
    <source>
        <dbReference type="ARBA" id="ARBA00023136"/>
    </source>
</evidence>
<dbReference type="GO" id="GO:0005886">
    <property type="term" value="C:plasma membrane"/>
    <property type="evidence" value="ECO:0007669"/>
    <property type="project" value="UniProtKB-SubCell"/>
</dbReference>
<dbReference type="RefSeq" id="WP_110321992.1">
    <property type="nucleotide sequence ID" value="NZ_QJKD01000002.1"/>
</dbReference>
<dbReference type="Pfam" id="PF01554">
    <property type="entry name" value="MatE"/>
    <property type="match status" value="2"/>
</dbReference>
<comment type="function">
    <text evidence="1">Multidrug efflux pump.</text>
</comment>
<reference evidence="14 15" key="1">
    <citation type="submission" date="2018-05" db="EMBL/GenBank/DDBJ databases">
        <title>Genomic Encyclopedia of Type Strains, Phase IV (KMG-IV): sequencing the most valuable type-strain genomes for metagenomic binning, comparative biology and taxonomic classification.</title>
        <authorList>
            <person name="Goeker M."/>
        </authorList>
    </citation>
    <scope>NUCLEOTIDE SEQUENCE [LARGE SCALE GENOMIC DNA]</scope>
    <source>
        <strain evidence="14 15">DSM 24995</strain>
    </source>
</reference>
<dbReference type="Proteomes" id="UP000248057">
    <property type="component" value="Unassembled WGS sequence"/>
</dbReference>
<name>A0A2V3YCZ2_9FIRM</name>
<feature type="transmembrane region" description="Helical" evidence="13">
    <location>
        <begin position="184"/>
        <end position="203"/>
    </location>
</feature>
<proteinExistence type="inferred from homology"/>
<comment type="similarity">
    <text evidence="3">Belongs to the multi antimicrobial extrusion (MATE) (TC 2.A.66.1) family.</text>
</comment>
<feature type="transmembrane region" description="Helical" evidence="13">
    <location>
        <begin position="75"/>
        <end position="96"/>
    </location>
</feature>
<evidence type="ECO:0000313" key="15">
    <source>
        <dbReference type="Proteomes" id="UP000248057"/>
    </source>
</evidence>
<evidence type="ECO:0000256" key="2">
    <source>
        <dbReference type="ARBA" id="ARBA00004651"/>
    </source>
</evidence>
<feature type="transmembrane region" description="Helical" evidence="13">
    <location>
        <begin position="117"/>
        <end position="141"/>
    </location>
</feature>
<dbReference type="PANTHER" id="PTHR43298:SF2">
    <property type="entry name" value="FMN_FAD EXPORTER YEEO-RELATED"/>
    <property type="match status" value="1"/>
</dbReference>
<evidence type="ECO:0000256" key="8">
    <source>
        <dbReference type="ARBA" id="ARBA00022692"/>
    </source>
</evidence>
<evidence type="ECO:0000256" key="13">
    <source>
        <dbReference type="SAM" id="Phobius"/>
    </source>
</evidence>
<sequence>MKQSLRFVKGGEWSVRARSKVIDMTTGSSVGCIMYFALPIILGNLFQQLYSLTDAVIVGRFVNLNALAAIGGTGWVRWAILGVCMDCTMGFGIVASRRIGAGDRTGFKEVVAAGIEFVLAAGLSLTLLSCLSLDFVLRLLHIPENIYEDARLYLWYASVSIPVGLIYNMACAFLRAAGNSKGPFAAVVLSAILNVALDLYFIVDLHWGVCGAARATLIAQTAAAVLVLLLTVRQEPFRTTRNSWKWNPRILRETSALWIPMLFNSIAISAGGVIVQRYINSCGAIVAAGIDAGEKIYCLLETVEKAVCSAISVFVGQNLGAMKTVRIRKGMKSMTVFAFLFAAWLALVLLVFGDSLIGLFLNKNQDPADLKEAYHAARVYLNVQCVSIFFMVPMHFYRGAVQALGHAVYPMIAAFLQIAARWLTVALLVPTLGMVGMCLPDGVAALASLPVVVIPYFIFMRRLERE</sequence>
<dbReference type="EMBL" id="QJKD01000002">
    <property type="protein sequence ID" value="PXX56189.1"/>
    <property type="molecule type" value="Genomic_DNA"/>
</dbReference>
<protein>
    <recommendedName>
        <fullName evidence="4">Probable multidrug resistance protein NorM</fullName>
    </recommendedName>
    <alternativeName>
        <fullName evidence="12">Multidrug-efflux transporter</fullName>
    </alternativeName>
</protein>
<accession>A0A2V3YCZ2</accession>
<keyword evidence="9 13" id="KW-1133">Transmembrane helix</keyword>
<dbReference type="GO" id="GO:0006811">
    <property type="term" value="P:monoatomic ion transport"/>
    <property type="evidence" value="ECO:0007669"/>
    <property type="project" value="UniProtKB-KW"/>
</dbReference>
<feature type="transmembrane region" description="Helical" evidence="13">
    <location>
        <begin position="409"/>
        <end position="430"/>
    </location>
</feature>
<feature type="transmembrane region" description="Helical" evidence="13">
    <location>
        <begin position="21"/>
        <end position="42"/>
    </location>
</feature>
<organism evidence="14 15">
    <name type="scientific">Hungatella effluvii</name>
    <dbReference type="NCBI Taxonomy" id="1096246"/>
    <lineage>
        <taxon>Bacteria</taxon>
        <taxon>Bacillati</taxon>
        <taxon>Bacillota</taxon>
        <taxon>Clostridia</taxon>
        <taxon>Lachnospirales</taxon>
        <taxon>Lachnospiraceae</taxon>
        <taxon>Hungatella</taxon>
    </lineage>
</organism>
<feature type="transmembrane region" description="Helical" evidence="13">
    <location>
        <begin position="442"/>
        <end position="459"/>
    </location>
</feature>
<gene>
    <name evidence="14" type="ORF">DFR60_102464</name>
</gene>
<evidence type="ECO:0000313" key="14">
    <source>
        <dbReference type="EMBL" id="PXX56189.1"/>
    </source>
</evidence>
<evidence type="ECO:0000256" key="9">
    <source>
        <dbReference type="ARBA" id="ARBA00022989"/>
    </source>
</evidence>
<feature type="transmembrane region" description="Helical" evidence="13">
    <location>
        <begin position="336"/>
        <end position="359"/>
    </location>
</feature>
<dbReference type="InterPro" id="IPR002528">
    <property type="entry name" value="MATE_fam"/>
</dbReference>
<feature type="transmembrane region" description="Helical" evidence="13">
    <location>
        <begin position="379"/>
        <end position="397"/>
    </location>
</feature>
<keyword evidence="10" id="KW-0406">Ion transport</keyword>
<dbReference type="InterPro" id="IPR050222">
    <property type="entry name" value="MATE_MdtK"/>
</dbReference>
<feature type="transmembrane region" description="Helical" evidence="13">
    <location>
        <begin position="153"/>
        <end position="177"/>
    </location>
</feature>
<dbReference type="InterPro" id="IPR048279">
    <property type="entry name" value="MdtK-like"/>
</dbReference>
<evidence type="ECO:0000256" key="1">
    <source>
        <dbReference type="ARBA" id="ARBA00003408"/>
    </source>
</evidence>